<feature type="transmembrane region" description="Helical" evidence="1">
    <location>
        <begin position="122"/>
        <end position="140"/>
    </location>
</feature>
<keyword evidence="1" id="KW-0812">Transmembrane</keyword>
<evidence type="ECO:0000313" key="2">
    <source>
        <dbReference type="EMBL" id="MBS7809458.1"/>
    </source>
</evidence>
<comment type="caution">
    <text evidence="2">The sequence shown here is derived from an EMBL/GenBank/DDBJ whole genome shotgun (WGS) entry which is preliminary data.</text>
</comment>
<feature type="transmembrane region" description="Helical" evidence="1">
    <location>
        <begin position="40"/>
        <end position="62"/>
    </location>
</feature>
<organism evidence="2 3">
    <name type="scientific">Roseococcus pinisoli</name>
    <dbReference type="NCBI Taxonomy" id="2835040"/>
    <lineage>
        <taxon>Bacteria</taxon>
        <taxon>Pseudomonadati</taxon>
        <taxon>Pseudomonadota</taxon>
        <taxon>Alphaproteobacteria</taxon>
        <taxon>Acetobacterales</taxon>
        <taxon>Roseomonadaceae</taxon>
        <taxon>Roseococcus</taxon>
    </lineage>
</organism>
<dbReference type="Proteomes" id="UP000766336">
    <property type="component" value="Unassembled WGS sequence"/>
</dbReference>
<evidence type="ECO:0000313" key="3">
    <source>
        <dbReference type="Proteomes" id="UP000766336"/>
    </source>
</evidence>
<accession>A0ABS5Q7L0</accession>
<proteinExistence type="predicted"/>
<protein>
    <submittedName>
        <fullName evidence="2">Uncharacterized protein</fullName>
    </submittedName>
</protein>
<keyword evidence="3" id="KW-1185">Reference proteome</keyword>
<reference evidence="2 3" key="1">
    <citation type="submission" date="2021-05" db="EMBL/GenBank/DDBJ databases">
        <title>Roseococcus sp. XZZS9, whole genome shotgun sequencing project.</title>
        <authorList>
            <person name="Zhao G."/>
            <person name="Shen L."/>
        </authorList>
    </citation>
    <scope>NUCLEOTIDE SEQUENCE [LARGE SCALE GENOMIC DNA]</scope>
    <source>
        <strain evidence="2 3">XZZS9</strain>
    </source>
</reference>
<keyword evidence="1" id="KW-0472">Membrane</keyword>
<sequence>MPSFLAIPLRILLIGLSGVSILFCARLAGLGPGPLLEAPGTLVALLIFLVGLGFAAFLWWLAARCFTLLRDPATTPEQMAALRDLPLALPEGTVRALLALIVGIVGLPLLLFSQSLGLNDAIAGYVNGIIAGVFGFYFGARSTTPEAQAARRLGDALEGQQRVSEALQASEAAAREAATRATQPSRLAEAMATLERQLGVARLLVQRLGPALPAGLLPAEAETWLDRAEQALGAARALGGQADLAALQSATAALTGRDGPLASVLHAAAPLLPATAAGPLGGVALLLGLGWNLGSAAWRRFRARLLDAPYDPALFEPGTVTPASAELRLADAPIFARLFTPRLIEPGFLAGLLDTCLREDAADRLWARYPGFASPEEAALGLAEFRRALLEERVEADLAPELVARIAQSLEGAAPALRPGPTARPSLPVPGDETAQAALQALALLLGELRESHTDPVPLLAELAP</sequence>
<dbReference type="EMBL" id="JAHCDA010000001">
    <property type="protein sequence ID" value="MBS7809458.1"/>
    <property type="molecule type" value="Genomic_DNA"/>
</dbReference>
<gene>
    <name evidence="2" type="ORF">KHU32_00825</name>
</gene>
<feature type="transmembrane region" description="Helical" evidence="1">
    <location>
        <begin position="96"/>
        <end position="116"/>
    </location>
</feature>
<dbReference type="RefSeq" id="WP_213668158.1">
    <property type="nucleotide sequence ID" value="NZ_JAHCDA010000001.1"/>
</dbReference>
<name>A0ABS5Q7L0_9PROT</name>
<evidence type="ECO:0000256" key="1">
    <source>
        <dbReference type="SAM" id="Phobius"/>
    </source>
</evidence>
<keyword evidence="1" id="KW-1133">Transmembrane helix</keyword>